<comment type="similarity">
    <text evidence="2 7">Belongs to the major facilitator superfamily. Sugar transporter (TC 2.A.1.1) family.</text>
</comment>
<dbReference type="PANTHER" id="PTHR48022:SF25">
    <property type="entry name" value="QUINATE TRANSPORTER, PUTATIVE (AFU_ORTHOLOGUE AFUA_5G12950)-RELATED"/>
    <property type="match status" value="1"/>
</dbReference>
<feature type="transmembrane region" description="Helical" evidence="9">
    <location>
        <begin position="82"/>
        <end position="109"/>
    </location>
</feature>
<feature type="transmembrane region" description="Helical" evidence="9">
    <location>
        <begin position="156"/>
        <end position="175"/>
    </location>
</feature>
<dbReference type="InterPro" id="IPR003663">
    <property type="entry name" value="Sugar/inositol_transpt"/>
</dbReference>
<feature type="transmembrane region" description="Helical" evidence="9">
    <location>
        <begin position="436"/>
        <end position="457"/>
    </location>
</feature>
<feature type="transmembrane region" description="Helical" evidence="9">
    <location>
        <begin position="478"/>
        <end position="500"/>
    </location>
</feature>
<dbReference type="PROSITE" id="PS50850">
    <property type="entry name" value="MFS"/>
    <property type="match status" value="1"/>
</dbReference>
<gene>
    <name evidence="11" type="ORF">LTR97_001657</name>
</gene>
<name>A0AAN7WCN2_9PEZI</name>
<dbReference type="PANTHER" id="PTHR48022">
    <property type="entry name" value="PLASTIDIC GLUCOSE TRANSPORTER 4"/>
    <property type="match status" value="1"/>
</dbReference>
<dbReference type="AlphaFoldDB" id="A0AAN7WCN2"/>
<feature type="region of interest" description="Disordered" evidence="8">
    <location>
        <begin position="558"/>
        <end position="578"/>
    </location>
</feature>
<dbReference type="Gene3D" id="1.20.1250.20">
    <property type="entry name" value="MFS general substrate transporter like domains"/>
    <property type="match status" value="1"/>
</dbReference>
<sequence length="578" mass="62997">MASTRSADRDIVTHSSSAGPSSSSKQPLLHDHYRNNNNNHETEENDSDLETHSSTNNTDLNEHMAGFFASTTGMTRLGMLRAYWLGFVVCIGGFLFGYDSGIIGGVLTMPSFEADFNYGAAQKTNVSSLAVSLQQLGAFVACFAIWPVTHAFGRKWAIAACAFIFCLGAAIETANTHSRPAFYVGRVIAGLGLGGSSVVVPMFSSEMTPKQLRGQIGSFYQLMYTLGIFTSYWIDWGVAKDYAKSDSRMWQIPVGLQILWAGLLGIGMLTLAESTRWLTAVGRHDEAWASLKWIRADDGPLTQAEMEEIRAGVELEAHAREGFRITEMIQGGNLRRTLTASAVFTAQQATGATAFAYYGPQYFKLLVGNKGNSDLLLTAIFGAIKVAACSLFVLFVADTVGRRKILTCGALFMAACQLSTAAVLKTHPAPADARVTPSGIATIALIYLFVIAYNFSWGPLPWPYVSELFPTRIREPGIAVGVASQWLFNFVFSLTTPYMIKDMGWATFLLWGLFDVCIAGFAWFVLTETQGKSLEEITNVGSSRSGSGKAFMEDEYEDGRGEGHMMRRGGKTPDVEVK</sequence>
<feature type="transmembrane region" description="Helical" evidence="9">
    <location>
        <begin position="338"/>
        <end position="358"/>
    </location>
</feature>
<evidence type="ECO:0000259" key="10">
    <source>
        <dbReference type="PROSITE" id="PS50850"/>
    </source>
</evidence>
<feature type="transmembrane region" description="Helical" evidence="9">
    <location>
        <begin position="506"/>
        <end position="526"/>
    </location>
</feature>
<dbReference type="NCBIfam" id="TIGR00879">
    <property type="entry name" value="SP"/>
    <property type="match status" value="1"/>
</dbReference>
<feature type="transmembrane region" description="Helical" evidence="9">
    <location>
        <begin position="254"/>
        <end position="272"/>
    </location>
</feature>
<dbReference type="SUPFAM" id="SSF103473">
    <property type="entry name" value="MFS general substrate transporter"/>
    <property type="match status" value="1"/>
</dbReference>
<evidence type="ECO:0000256" key="5">
    <source>
        <dbReference type="ARBA" id="ARBA00022989"/>
    </source>
</evidence>
<dbReference type="PRINTS" id="PR00171">
    <property type="entry name" value="SUGRTRNSPORT"/>
</dbReference>
<dbReference type="InterPro" id="IPR020846">
    <property type="entry name" value="MFS_dom"/>
</dbReference>
<keyword evidence="4 9" id="KW-0812">Transmembrane</keyword>
<dbReference type="FunFam" id="1.20.1250.20:FF:000090">
    <property type="entry name" value="MFS sugar transporter, putative"/>
    <property type="match status" value="1"/>
</dbReference>
<dbReference type="InterPro" id="IPR005829">
    <property type="entry name" value="Sugar_transporter_CS"/>
</dbReference>
<keyword evidence="6 9" id="KW-0472">Membrane</keyword>
<feature type="transmembrane region" description="Helical" evidence="9">
    <location>
        <begin position="404"/>
        <end position="424"/>
    </location>
</feature>
<dbReference type="GO" id="GO:0016020">
    <property type="term" value="C:membrane"/>
    <property type="evidence" value="ECO:0007669"/>
    <property type="project" value="UniProtKB-SubCell"/>
</dbReference>
<keyword evidence="5 9" id="KW-1133">Transmembrane helix</keyword>
<evidence type="ECO:0000256" key="3">
    <source>
        <dbReference type="ARBA" id="ARBA00022448"/>
    </source>
</evidence>
<feature type="compositionally biased region" description="Low complexity" evidence="8">
    <location>
        <begin position="15"/>
        <end position="24"/>
    </location>
</feature>
<evidence type="ECO:0000256" key="7">
    <source>
        <dbReference type="RuleBase" id="RU003346"/>
    </source>
</evidence>
<accession>A0AAN7WCN2</accession>
<dbReference type="PROSITE" id="PS00217">
    <property type="entry name" value="SUGAR_TRANSPORT_2"/>
    <property type="match status" value="1"/>
</dbReference>
<feature type="transmembrane region" description="Helical" evidence="9">
    <location>
        <begin position="378"/>
        <end position="397"/>
    </location>
</feature>
<evidence type="ECO:0000313" key="11">
    <source>
        <dbReference type="EMBL" id="KAK5706667.1"/>
    </source>
</evidence>
<proteinExistence type="inferred from homology"/>
<feature type="transmembrane region" description="Helical" evidence="9">
    <location>
        <begin position="216"/>
        <end position="234"/>
    </location>
</feature>
<keyword evidence="3 7" id="KW-0813">Transport</keyword>
<feature type="transmembrane region" description="Helical" evidence="9">
    <location>
        <begin position="129"/>
        <end position="149"/>
    </location>
</feature>
<evidence type="ECO:0000256" key="2">
    <source>
        <dbReference type="ARBA" id="ARBA00010992"/>
    </source>
</evidence>
<evidence type="ECO:0000256" key="1">
    <source>
        <dbReference type="ARBA" id="ARBA00004141"/>
    </source>
</evidence>
<reference evidence="11" key="1">
    <citation type="submission" date="2023-08" db="EMBL/GenBank/DDBJ databases">
        <title>Black Yeasts Isolated from many extreme environments.</title>
        <authorList>
            <person name="Coleine C."/>
            <person name="Stajich J.E."/>
            <person name="Selbmann L."/>
        </authorList>
    </citation>
    <scope>NUCLEOTIDE SEQUENCE</scope>
    <source>
        <strain evidence="11">CCFEE 5810</strain>
    </source>
</reference>
<evidence type="ECO:0000256" key="6">
    <source>
        <dbReference type="ARBA" id="ARBA00023136"/>
    </source>
</evidence>
<evidence type="ECO:0000256" key="8">
    <source>
        <dbReference type="SAM" id="MobiDB-lite"/>
    </source>
</evidence>
<evidence type="ECO:0000313" key="12">
    <source>
        <dbReference type="Proteomes" id="UP001310594"/>
    </source>
</evidence>
<feature type="transmembrane region" description="Helical" evidence="9">
    <location>
        <begin position="181"/>
        <end position="204"/>
    </location>
</feature>
<organism evidence="11 12">
    <name type="scientific">Elasticomyces elasticus</name>
    <dbReference type="NCBI Taxonomy" id="574655"/>
    <lineage>
        <taxon>Eukaryota</taxon>
        <taxon>Fungi</taxon>
        <taxon>Dikarya</taxon>
        <taxon>Ascomycota</taxon>
        <taxon>Pezizomycotina</taxon>
        <taxon>Dothideomycetes</taxon>
        <taxon>Dothideomycetidae</taxon>
        <taxon>Mycosphaerellales</taxon>
        <taxon>Teratosphaeriaceae</taxon>
        <taxon>Elasticomyces</taxon>
    </lineage>
</organism>
<dbReference type="Proteomes" id="UP001310594">
    <property type="component" value="Unassembled WGS sequence"/>
</dbReference>
<protein>
    <recommendedName>
        <fullName evidence="10">Major facilitator superfamily (MFS) profile domain-containing protein</fullName>
    </recommendedName>
</protein>
<dbReference type="Pfam" id="PF00083">
    <property type="entry name" value="Sugar_tr"/>
    <property type="match status" value="1"/>
</dbReference>
<dbReference type="InterPro" id="IPR036259">
    <property type="entry name" value="MFS_trans_sf"/>
</dbReference>
<dbReference type="InterPro" id="IPR050360">
    <property type="entry name" value="MFS_Sugar_Transporters"/>
</dbReference>
<feature type="compositionally biased region" description="Basic and acidic residues" evidence="8">
    <location>
        <begin position="1"/>
        <end position="12"/>
    </location>
</feature>
<feature type="region of interest" description="Disordered" evidence="8">
    <location>
        <begin position="1"/>
        <end position="58"/>
    </location>
</feature>
<dbReference type="InterPro" id="IPR005828">
    <property type="entry name" value="MFS_sugar_transport-like"/>
</dbReference>
<comment type="caution">
    <text evidence="11">The sequence shown here is derived from an EMBL/GenBank/DDBJ whole genome shotgun (WGS) entry which is preliminary data.</text>
</comment>
<dbReference type="GO" id="GO:0005351">
    <property type="term" value="F:carbohydrate:proton symporter activity"/>
    <property type="evidence" value="ECO:0007669"/>
    <property type="project" value="TreeGrafter"/>
</dbReference>
<evidence type="ECO:0000256" key="4">
    <source>
        <dbReference type="ARBA" id="ARBA00022692"/>
    </source>
</evidence>
<evidence type="ECO:0000256" key="9">
    <source>
        <dbReference type="SAM" id="Phobius"/>
    </source>
</evidence>
<dbReference type="EMBL" id="JAVRQU010000002">
    <property type="protein sequence ID" value="KAK5706667.1"/>
    <property type="molecule type" value="Genomic_DNA"/>
</dbReference>
<comment type="subcellular location">
    <subcellularLocation>
        <location evidence="1">Membrane</location>
        <topology evidence="1">Multi-pass membrane protein</topology>
    </subcellularLocation>
</comment>
<feature type="domain" description="Major facilitator superfamily (MFS) profile" evidence="10">
    <location>
        <begin position="85"/>
        <end position="530"/>
    </location>
</feature>